<evidence type="ECO:0000313" key="10">
    <source>
        <dbReference type="Proteomes" id="UP000006039"/>
    </source>
</evidence>
<dbReference type="GO" id="GO:0006508">
    <property type="term" value="P:proteolysis"/>
    <property type="evidence" value="ECO:0007669"/>
    <property type="project" value="UniProtKB-KW"/>
</dbReference>
<reference evidence="8" key="2">
    <citation type="submission" date="2010-07" db="EMBL/GenBank/DDBJ databases">
        <authorList>
            <consortium name="The Broad Institute Genome Sequencing Platform"/>
            <consortium name="Broad Institute Genome Sequencing Center for Infectious Disease"/>
            <person name="Ma L.-J."/>
            <person name="Dead R."/>
            <person name="Young S."/>
            <person name="Zeng Q."/>
            <person name="Koehrsen M."/>
            <person name="Alvarado L."/>
            <person name="Berlin A."/>
            <person name="Chapman S.B."/>
            <person name="Chen Z."/>
            <person name="Freedman E."/>
            <person name="Gellesch M."/>
            <person name="Goldberg J."/>
            <person name="Griggs A."/>
            <person name="Gujja S."/>
            <person name="Heilman E.R."/>
            <person name="Heiman D."/>
            <person name="Hepburn T."/>
            <person name="Howarth C."/>
            <person name="Jen D."/>
            <person name="Larson L."/>
            <person name="Mehta T."/>
            <person name="Neiman D."/>
            <person name="Pearson M."/>
            <person name="Roberts A."/>
            <person name="Saif S."/>
            <person name="Shea T."/>
            <person name="Shenoy N."/>
            <person name="Sisk P."/>
            <person name="Stolte C."/>
            <person name="Sykes S."/>
            <person name="Walk T."/>
            <person name="White J."/>
            <person name="Yandava C."/>
            <person name="Haas B."/>
            <person name="Nusbaum C."/>
            <person name="Birren B."/>
        </authorList>
    </citation>
    <scope>NUCLEOTIDE SEQUENCE</scope>
    <source>
        <strain evidence="8">R3-111a-1</strain>
    </source>
</reference>
<keyword evidence="2" id="KW-0645">Protease</keyword>
<dbReference type="InterPro" id="IPR001375">
    <property type="entry name" value="Peptidase_S9_cat"/>
</dbReference>
<evidence type="ECO:0000256" key="2">
    <source>
        <dbReference type="ARBA" id="ARBA00022670"/>
    </source>
</evidence>
<reference evidence="9" key="4">
    <citation type="journal article" date="2015" name="G3 (Bethesda)">
        <title>Genome sequences of three phytopathogenic species of the Magnaporthaceae family of fungi.</title>
        <authorList>
            <person name="Okagaki L.H."/>
            <person name="Nunes C.C."/>
            <person name="Sailsbery J."/>
            <person name="Clay B."/>
            <person name="Brown D."/>
            <person name="John T."/>
            <person name="Oh Y."/>
            <person name="Young N."/>
            <person name="Fitzgerald M."/>
            <person name="Haas B.J."/>
            <person name="Zeng Q."/>
            <person name="Young S."/>
            <person name="Adiconis X."/>
            <person name="Fan L."/>
            <person name="Levin J.Z."/>
            <person name="Mitchell T.K."/>
            <person name="Okubara P.A."/>
            <person name="Farman M.L."/>
            <person name="Kohn L.M."/>
            <person name="Birren B."/>
            <person name="Ma L.-J."/>
            <person name="Dean R.A."/>
        </authorList>
    </citation>
    <scope>NUCLEOTIDE SEQUENCE</scope>
    <source>
        <strain evidence="9">R3-111a-1</strain>
    </source>
</reference>
<sequence>MTVVATKFTPEVLLSAPRRSAGSPNLSGKKILFTVSTYSFEDHKKTSQIKVLDVASGHSTILYDDLSYSEPVWVDEEYFLFVKSGEKGTSSLMLGSVSADCEPAEVYQARGSVSNLKVKPLSNNRVLLACSALATPDGQMYNPDKDDEKVYHTGRVYSSLYVRHWDSYVGKNKNAVWYGTLKWQPASGSGSSKSGRTLSVESSQGLINALAGTGLESPVPPFGGASDFDVSPHGLAFVARDLDVNPAIYTKSSVYFVPLDFASGSPKAAGQQQPTAIPTPGLAGYSAGPAFSPDGRSLAFTRMRDMQYESDKPRLMLARDVAADPGAGAREFFATDDGEGAWDLRPDGAPLWSDDAAELFVVAEERGRGRLFRVASDPDAVAAARSLPEPVQTEPGTVGDVQRMPDGSGRLFVSSSSLIDGSSFSIVEPSAQTSELVSSLSRQGKTFGLSRSQVDEIWFAGAGDYQVHALVVKPSHFDDSKRYPLALLIHGGPQGAWNDSWSTRWNPAIFAEQGYVVVCPNPTGSTGYGMALQNGIRGEWGGRPYNDLVKCFEHIEQHMPYVDTVRSVALGASYGGYMINWIQGHDLGRKFKALVCHDGVFSTQSQYSSEELFFPIHDFGGSLWENREGYEKWDPSKHVDQWSTAQLIIHNELDYRLTISEGLAVFNVLQHRGIASRFLTFPDENHWTLKPENSLLWHQEVIGWINKYVGMDQSELAQKTQNVRI</sequence>
<dbReference type="VEuPathDB" id="FungiDB:GGTG_01491"/>
<reference evidence="8" key="3">
    <citation type="submission" date="2010-09" db="EMBL/GenBank/DDBJ databases">
        <title>Annotation of Gaeumannomyces graminis var. tritici R3-111a-1.</title>
        <authorList>
            <consortium name="The Broad Institute Genome Sequencing Platform"/>
            <person name="Ma L.-J."/>
            <person name="Dead R."/>
            <person name="Young S.K."/>
            <person name="Zeng Q."/>
            <person name="Gargeya S."/>
            <person name="Fitzgerald M."/>
            <person name="Haas B."/>
            <person name="Abouelleil A."/>
            <person name="Alvarado L."/>
            <person name="Arachchi H.M."/>
            <person name="Berlin A."/>
            <person name="Brown A."/>
            <person name="Chapman S.B."/>
            <person name="Chen Z."/>
            <person name="Dunbar C."/>
            <person name="Freedman E."/>
            <person name="Gearin G."/>
            <person name="Gellesch M."/>
            <person name="Goldberg J."/>
            <person name="Griggs A."/>
            <person name="Gujja S."/>
            <person name="Heiman D."/>
            <person name="Howarth C."/>
            <person name="Larson L."/>
            <person name="Lui A."/>
            <person name="MacDonald P.J.P."/>
            <person name="Mehta T."/>
            <person name="Montmayeur A."/>
            <person name="Murphy C."/>
            <person name="Neiman D."/>
            <person name="Pearson M."/>
            <person name="Priest M."/>
            <person name="Roberts A."/>
            <person name="Saif S."/>
            <person name="Shea T."/>
            <person name="Shenoy N."/>
            <person name="Sisk P."/>
            <person name="Stolte C."/>
            <person name="Sykes S."/>
            <person name="Yandava C."/>
            <person name="Wortman J."/>
            <person name="Nusbaum C."/>
            <person name="Birren B."/>
        </authorList>
    </citation>
    <scope>NUCLEOTIDE SEQUENCE</scope>
    <source>
        <strain evidence="8">R3-111a-1</strain>
    </source>
</reference>
<evidence type="ECO:0000313" key="9">
    <source>
        <dbReference type="EnsemblFungi" id="EJT81513"/>
    </source>
</evidence>
<comment type="similarity">
    <text evidence="1">Belongs to the peptidase S9C family.</text>
</comment>
<organism evidence="8">
    <name type="scientific">Gaeumannomyces tritici (strain R3-111a-1)</name>
    <name type="common">Wheat and barley take-all root rot fungus</name>
    <name type="synonym">Gaeumannomyces graminis var. tritici</name>
    <dbReference type="NCBI Taxonomy" id="644352"/>
    <lineage>
        <taxon>Eukaryota</taxon>
        <taxon>Fungi</taxon>
        <taxon>Dikarya</taxon>
        <taxon>Ascomycota</taxon>
        <taxon>Pezizomycotina</taxon>
        <taxon>Sordariomycetes</taxon>
        <taxon>Sordariomycetidae</taxon>
        <taxon>Magnaporthales</taxon>
        <taxon>Magnaporthaceae</taxon>
        <taxon>Gaeumannomyces</taxon>
    </lineage>
</organism>
<reference evidence="9" key="5">
    <citation type="submission" date="2018-04" db="UniProtKB">
        <authorList>
            <consortium name="EnsemblFungi"/>
        </authorList>
    </citation>
    <scope>IDENTIFICATION</scope>
    <source>
        <strain evidence="9">R3-111a-1</strain>
    </source>
</reference>
<dbReference type="SUPFAM" id="SSF53474">
    <property type="entry name" value="alpha/beta-Hydrolases"/>
    <property type="match status" value="1"/>
</dbReference>
<name>J3NJR1_GAET3</name>
<accession>J3NJR1</accession>
<protein>
    <recommendedName>
        <fullName evidence="6">Dipeptidyl-peptidase V</fullName>
    </recommendedName>
</protein>
<evidence type="ECO:0000256" key="1">
    <source>
        <dbReference type="ARBA" id="ARBA00010040"/>
    </source>
</evidence>
<reference evidence="10" key="1">
    <citation type="submission" date="2010-07" db="EMBL/GenBank/DDBJ databases">
        <title>The genome sequence of Gaeumannomyces graminis var. tritici strain R3-111a-1.</title>
        <authorList>
            <consortium name="The Broad Institute Genome Sequencing Platform"/>
            <person name="Ma L.-J."/>
            <person name="Dead R."/>
            <person name="Young S."/>
            <person name="Zeng Q."/>
            <person name="Koehrsen M."/>
            <person name="Alvarado L."/>
            <person name="Berlin A."/>
            <person name="Chapman S.B."/>
            <person name="Chen Z."/>
            <person name="Freedman E."/>
            <person name="Gellesch M."/>
            <person name="Goldberg J."/>
            <person name="Griggs A."/>
            <person name="Gujja S."/>
            <person name="Heilman E.R."/>
            <person name="Heiman D."/>
            <person name="Hepburn T."/>
            <person name="Howarth C."/>
            <person name="Jen D."/>
            <person name="Larson L."/>
            <person name="Mehta T."/>
            <person name="Neiman D."/>
            <person name="Pearson M."/>
            <person name="Roberts A."/>
            <person name="Saif S."/>
            <person name="Shea T."/>
            <person name="Shenoy N."/>
            <person name="Sisk P."/>
            <person name="Stolte C."/>
            <person name="Sykes S."/>
            <person name="Walk T."/>
            <person name="White J."/>
            <person name="Yandava C."/>
            <person name="Haas B."/>
            <person name="Nusbaum C."/>
            <person name="Birren B."/>
        </authorList>
    </citation>
    <scope>NUCLEOTIDE SEQUENCE [LARGE SCALE GENOMIC DNA]</scope>
    <source>
        <strain evidence="10">R3-111a-1</strain>
    </source>
</reference>
<keyword evidence="4" id="KW-0378">Hydrolase</keyword>
<dbReference type="Pfam" id="PF00326">
    <property type="entry name" value="Peptidase_S9"/>
    <property type="match status" value="1"/>
</dbReference>
<gene>
    <name evidence="9" type="primary">20341949</name>
    <name evidence="8" type="ORF">GGTG_01491</name>
</gene>
<dbReference type="AlphaFoldDB" id="J3NJR1"/>
<dbReference type="Gene3D" id="3.40.50.1820">
    <property type="entry name" value="alpha/beta hydrolase"/>
    <property type="match status" value="1"/>
</dbReference>
<dbReference type="PANTHER" id="PTHR42776:SF13">
    <property type="entry name" value="DIPEPTIDYL-PEPTIDASE 5"/>
    <property type="match status" value="1"/>
</dbReference>
<dbReference type="FunFam" id="3.40.50.1820:FF:000028">
    <property type="entry name" value="S9 family peptidase"/>
    <property type="match status" value="1"/>
</dbReference>
<keyword evidence="10" id="KW-1185">Reference proteome</keyword>
<dbReference type="GeneID" id="20341949"/>
<dbReference type="Proteomes" id="UP000006039">
    <property type="component" value="Unassembled WGS sequence"/>
</dbReference>
<dbReference type="InterPro" id="IPR011659">
    <property type="entry name" value="WD40"/>
</dbReference>
<dbReference type="PANTHER" id="PTHR42776">
    <property type="entry name" value="SERINE PEPTIDASE S9 FAMILY MEMBER"/>
    <property type="match status" value="1"/>
</dbReference>
<evidence type="ECO:0000256" key="3">
    <source>
        <dbReference type="ARBA" id="ARBA00022729"/>
    </source>
</evidence>
<evidence type="ECO:0000256" key="6">
    <source>
        <dbReference type="ARBA" id="ARBA00032829"/>
    </source>
</evidence>
<keyword evidence="5" id="KW-0720">Serine protease</keyword>
<dbReference type="InterPro" id="IPR029058">
    <property type="entry name" value="AB_hydrolase_fold"/>
</dbReference>
<keyword evidence="3" id="KW-0732">Signal</keyword>
<dbReference type="eggNOG" id="KOG2100">
    <property type="taxonomic scope" value="Eukaryota"/>
</dbReference>
<evidence type="ECO:0000313" key="8">
    <source>
        <dbReference type="EMBL" id="EJT81513.1"/>
    </source>
</evidence>
<dbReference type="RefSeq" id="XP_009217522.1">
    <property type="nucleotide sequence ID" value="XM_009219258.1"/>
</dbReference>
<dbReference type="EnsemblFungi" id="EJT81513">
    <property type="protein sequence ID" value="EJT81513"/>
    <property type="gene ID" value="GGTG_01491"/>
</dbReference>
<dbReference type="InterPro" id="IPR011042">
    <property type="entry name" value="6-blade_b-propeller_TolB-like"/>
</dbReference>
<dbReference type="Pfam" id="PF07676">
    <property type="entry name" value="PD40"/>
    <property type="match status" value="1"/>
</dbReference>
<dbReference type="Gene3D" id="2.120.10.30">
    <property type="entry name" value="TolB, C-terminal domain"/>
    <property type="match status" value="1"/>
</dbReference>
<dbReference type="STRING" id="644352.J3NJR1"/>
<proteinExistence type="inferred from homology"/>
<feature type="domain" description="Peptidase S9 prolyl oligopeptidase catalytic" evidence="7">
    <location>
        <begin position="501"/>
        <end position="711"/>
    </location>
</feature>
<evidence type="ECO:0000256" key="4">
    <source>
        <dbReference type="ARBA" id="ARBA00022801"/>
    </source>
</evidence>
<dbReference type="OrthoDB" id="416344at2759"/>
<dbReference type="GO" id="GO:0004252">
    <property type="term" value="F:serine-type endopeptidase activity"/>
    <property type="evidence" value="ECO:0007669"/>
    <property type="project" value="TreeGrafter"/>
</dbReference>
<dbReference type="EMBL" id="GL385395">
    <property type="protein sequence ID" value="EJT81513.1"/>
    <property type="molecule type" value="Genomic_DNA"/>
</dbReference>
<dbReference type="SUPFAM" id="SSF82171">
    <property type="entry name" value="DPP6 N-terminal domain-like"/>
    <property type="match status" value="1"/>
</dbReference>
<dbReference type="HOGENOM" id="CLU_008615_0_1_1"/>
<evidence type="ECO:0000259" key="7">
    <source>
        <dbReference type="Pfam" id="PF00326"/>
    </source>
</evidence>
<evidence type="ECO:0000256" key="5">
    <source>
        <dbReference type="ARBA" id="ARBA00022825"/>
    </source>
</evidence>